<sequence>MKLPRLLTFKLRFGHSFLLMVLVTYSGETDTSGLLRDSKILSGLIPGLFCSTKHLYIFSCLLHSCFCMILY</sequence>
<keyword evidence="2" id="KW-1185">Reference proteome</keyword>
<dbReference type="AlphaFoldDB" id="A0AAU9PNM5"/>
<proteinExistence type="predicted"/>
<feature type="non-terminal residue" evidence="1">
    <location>
        <position position="71"/>
    </location>
</feature>
<dbReference type="EMBL" id="CAKMRJ010005664">
    <property type="protein sequence ID" value="CAH1451095.1"/>
    <property type="molecule type" value="Genomic_DNA"/>
</dbReference>
<organism evidence="1 2">
    <name type="scientific">Lactuca virosa</name>
    <dbReference type="NCBI Taxonomy" id="75947"/>
    <lineage>
        <taxon>Eukaryota</taxon>
        <taxon>Viridiplantae</taxon>
        <taxon>Streptophyta</taxon>
        <taxon>Embryophyta</taxon>
        <taxon>Tracheophyta</taxon>
        <taxon>Spermatophyta</taxon>
        <taxon>Magnoliopsida</taxon>
        <taxon>eudicotyledons</taxon>
        <taxon>Gunneridae</taxon>
        <taxon>Pentapetalae</taxon>
        <taxon>asterids</taxon>
        <taxon>campanulids</taxon>
        <taxon>Asterales</taxon>
        <taxon>Asteraceae</taxon>
        <taxon>Cichorioideae</taxon>
        <taxon>Cichorieae</taxon>
        <taxon>Lactucinae</taxon>
        <taxon>Lactuca</taxon>
    </lineage>
</organism>
<accession>A0AAU9PNM5</accession>
<protein>
    <submittedName>
        <fullName evidence="1">Uncharacterized protein</fullName>
    </submittedName>
</protein>
<evidence type="ECO:0000313" key="1">
    <source>
        <dbReference type="EMBL" id="CAH1451095.1"/>
    </source>
</evidence>
<dbReference type="Proteomes" id="UP001157418">
    <property type="component" value="Unassembled WGS sequence"/>
</dbReference>
<comment type="caution">
    <text evidence="1">The sequence shown here is derived from an EMBL/GenBank/DDBJ whole genome shotgun (WGS) entry which is preliminary data.</text>
</comment>
<reference evidence="1 2" key="1">
    <citation type="submission" date="2022-01" db="EMBL/GenBank/DDBJ databases">
        <authorList>
            <person name="Xiong W."/>
            <person name="Schranz E."/>
        </authorList>
    </citation>
    <scope>NUCLEOTIDE SEQUENCE [LARGE SCALE GENOMIC DNA]</scope>
</reference>
<gene>
    <name evidence="1" type="ORF">LVIROSA_LOCUS36472</name>
</gene>
<name>A0AAU9PNM5_9ASTR</name>
<evidence type="ECO:0000313" key="2">
    <source>
        <dbReference type="Proteomes" id="UP001157418"/>
    </source>
</evidence>